<dbReference type="Pfam" id="PF00975">
    <property type="entry name" value="Thioesterase"/>
    <property type="match status" value="1"/>
</dbReference>
<reference evidence="4 5" key="1">
    <citation type="submission" date="2019-05" db="EMBL/GenBank/DDBJ databases">
        <title>Streptomyces marianii sp. nov., a novel marine actinomycete from southern coast of India.</title>
        <authorList>
            <person name="Iniyan A.M."/>
            <person name="Wink J."/>
            <person name="Ramprasad E."/>
            <person name="Ramana C.V."/>
            <person name="Bunk B."/>
            <person name="Sproer C."/>
            <person name="Joseph F.-J.R.S."/>
            <person name="Vincent S.G.P."/>
        </authorList>
    </citation>
    <scope>NUCLEOTIDE SEQUENCE [LARGE SCALE GENOMIC DNA]</scope>
    <source>
        <strain evidence="4 5">ICN19</strain>
    </source>
</reference>
<dbReference type="InterPro" id="IPR029058">
    <property type="entry name" value="AB_hydrolase_fold"/>
</dbReference>
<gene>
    <name evidence="4" type="ORF">FEF34_18575</name>
</gene>
<proteinExistence type="inferred from homology"/>
<feature type="domain" description="Thioesterase TesA-like" evidence="3">
    <location>
        <begin position="26"/>
        <end position="248"/>
    </location>
</feature>
<dbReference type="GO" id="GO:0016787">
    <property type="term" value="F:hydrolase activity"/>
    <property type="evidence" value="ECO:0007669"/>
    <property type="project" value="UniProtKB-KW"/>
</dbReference>
<protein>
    <submittedName>
        <fullName evidence="4">Thioesterase</fullName>
    </submittedName>
</protein>
<accession>A0A5R9E7N9</accession>
<dbReference type="Proteomes" id="UP000305921">
    <property type="component" value="Unassembled WGS sequence"/>
</dbReference>
<comment type="caution">
    <text evidence="4">The sequence shown here is derived from an EMBL/GenBank/DDBJ whole genome shotgun (WGS) entry which is preliminary data.</text>
</comment>
<evidence type="ECO:0000313" key="4">
    <source>
        <dbReference type="EMBL" id="TLQ44822.1"/>
    </source>
</evidence>
<dbReference type="OrthoDB" id="8480037at2"/>
<dbReference type="EMBL" id="VAWE01000001">
    <property type="protein sequence ID" value="TLQ44822.1"/>
    <property type="molecule type" value="Genomic_DNA"/>
</dbReference>
<keyword evidence="2" id="KW-0378">Hydrolase</keyword>
<name>A0A5R9E7N9_9ACTN</name>
<keyword evidence="5" id="KW-1185">Reference proteome</keyword>
<dbReference type="SMART" id="SM00824">
    <property type="entry name" value="PKS_TE"/>
    <property type="match status" value="1"/>
</dbReference>
<dbReference type="PANTHER" id="PTHR11487:SF0">
    <property type="entry name" value="S-ACYL FATTY ACID SYNTHASE THIOESTERASE, MEDIUM CHAIN"/>
    <property type="match status" value="1"/>
</dbReference>
<organism evidence="4 5">
    <name type="scientific">Streptomyces marianii</name>
    <dbReference type="NCBI Taxonomy" id="1817406"/>
    <lineage>
        <taxon>Bacteria</taxon>
        <taxon>Bacillati</taxon>
        <taxon>Actinomycetota</taxon>
        <taxon>Actinomycetes</taxon>
        <taxon>Kitasatosporales</taxon>
        <taxon>Streptomycetaceae</taxon>
        <taxon>Streptomyces</taxon>
    </lineage>
</organism>
<dbReference type="PANTHER" id="PTHR11487">
    <property type="entry name" value="THIOESTERASE"/>
    <property type="match status" value="1"/>
</dbReference>
<dbReference type="RefSeq" id="WP_138054170.1">
    <property type="nucleotide sequence ID" value="NZ_VAWE01000001.1"/>
</dbReference>
<dbReference type="InterPro" id="IPR001031">
    <property type="entry name" value="Thioesterase"/>
</dbReference>
<dbReference type="InterPro" id="IPR020802">
    <property type="entry name" value="TesA-like"/>
</dbReference>
<dbReference type="GO" id="GO:0008610">
    <property type="term" value="P:lipid biosynthetic process"/>
    <property type="evidence" value="ECO:0007669"/>
    <property type="project" value="TreeGrafter"/>
</dbReference>
<sequence>MTTAARTSARCLRAFHPRPDAAARLVCFPHAGGTARAFAELSAALPADIAVDAVQYPGRHERRSDPHPGQIAALADEVARALTDRADDRPLFLAGLSMGALVAFETARRLAATDAATRLIVSAALPPSHDWQERDLDACTDAEIVAELRRLGGVPEELLIDEEVLRHVIDLLRTDHRALRRYGCPADATLSVPVTVLLGNADPKADVVRTRGWADHTTGAAHTEVLPGGHFALADPATGAARRLTELIRADLT</sequence>
<dbReference type="AlphaFoldDB" id="A0A5R9E7N9"/>
<evidence type="ECO:0000256" key="1">
    <source>
        <dbReference type="ARBA" id="ARBA00007169"/>
    </source>
</evidence>
<evidence type="ECO:0000259" key="3">
    <source>
        <dbReference type="SMART" id="SM00824"/>
    </source>
</evidence>
<dbReference type="Gene3D" id="3.40.50.1820">
    <property type="entry name" value="alpha/beta hydrolase"/>
    <property type="match status" value="1"/>
</dbReference>
<comment type="similarity">
    <text evidence="1">Belongs to the thioesterase family.</text>
</comment>
<evidence type="ECO:0000256" key="2">
    <source>
        <dbReference type="ARBA" id="ARBA00022801"/>
    </source>
</evidence>
<evidence type="ECO:0000313" key="5">
    <source>
        <dbReference type="Proteomes" id="UP000305921"/>
    </source>
</evidence>
<dbReference type="SUPFAM" id="SSF53474">
    <property type="entry name" value="alpha/beta-Hydrolases"/>
    <property type="match status" value="1"/>
</dbReference>
<dbReference type="InterPro" id="IPR012223">
    <property type="entry name" value="TEII"/>
</dbReference>